<gene>
    <name evidence="1" type="ORF">AQ619_14645</name>
</gene>
<proteinExistence type="predicted"/>
<dbReference type="OrthoDB" id="7190775at2"/>
<dbReference type="EMBL" id="CP013002">
    <property type="protein sequence ID" value="ALL14484.1"/>
    <property type="molecule type" value="Genomic_DNA"/>
</dbReference>
<organism evidence="1 2">
    <name type="scientific">Caulobacter henricii</name>
    <dbReference type="NCBI Taxonomy" id="69395"/>
    <lineage>
        <taxon>Bacteria</taxon>
        <taxon>Pseudomonadati</taxon>
        <taxon>Pseudomonadota</taxon>
        <taxon>Alphaproteobacteria</taxon>
        <taxon>Caulobacterales</taxon>
        <taxon>Caulobacteraceae</taxon>
        <taxon>Caulobacter</taxon>
    </lineage>
</organism>
<keyword evidence="2" id="KW-1185">Reference proteome</keyword>
<accession>A0A0P0P2A5</accession>
<reference evidence="1 2" key="1">
    <citation type="submission" date="2015-10" db="EMBL/GenBank/DDBJ databases">
        <title>Conservation of the essential genome among Caulobacter and Brevundimonas species.</title>
        <authorList>
            <person name="Scott D."/>
            <person name="Ely B."/>
        </authorList>
    </citation>
    <scope>NUCLEOTIDE SEQUENCE [LARGE SCALE GENOMIC DNA]</scope>
    <source>
        <strain evidence="1 2">CB4</strain>
    </source>
</reference>
<evidence type="ECO:0000313" key="2">
    <source>
        <dbReference type="Proteomes" id="UP000056905"/>
    </source>
</evidence>
<dbReference type="Proteomes" id="UP000056905">
    <property type="component" value="Chromosome"/>
</dbReference>
<dbReference type="RefSeq" id="WP_062149203.1">
    <property type="nucleotide sequence ID" value="NZ_CP013002.1"/>
</dbReference>
<protein>
    <submittedName>
        <fullName evidence="1">Uncharacterized protein</fullName>
    </submittedName>
</protein>
<name>A0A0P0P2A5_9CAUL</name>
<dbReference type="STRING" id="69395.AQ619_14645"/>
<sequence length="100" mass="10718">MEKFPSPRLVTVRLSAEDAADLQARVDRGEFASLDEGVAAELAELNYRRAAEIVGGSEALEALLDDLDFEMVEPEAPVAGNISLTEMLANLKAQAKAADE</sequence>
<evidence type="ECO:0000313" key="1">
    <source>
        <dbReference type="EMBL" id="ALL14484.1"/>
    </source>
</evidence>
<dbReference type="KEGG" id="chq:AQ619_14645"/>
<dbReference type="AlphaFoldDB" id="A0A0P0P2A5"/>